<dbReference type="RefSeq" id="WP_178733906.1">
    <property type="nucleotide sequence ID" value="NZ_JABUOH010000004.1"/>
</dbReference>
<sequence length="93" mass="10707">MFFSVIVYLYGIKKISTKFTNKPSLQKIASVEKYQQKDPETTTEEITVNNNTINTTKSTVVTKTKKKPSGKLLFEKNKEYSNEEIKNILNNIN</sequence>
<protein>
    <submittedName>
        <fullName evidence="1">Uncharacterized protein</fullName>
    </submittedName>
</protein>
<feature type="non-terminal residue" evidence="1">
    <location>
        <position position="93"/>
    </location>
</feature>
<comment type="caution">
    <text evidence="1">The sequence shown here is derived from an EMBL/GenBank/DDBJ whole genome shotgun (WGS) entry which is preliminary data.</text>
</comment>
<name>A0A851HI60_9MOLU</name>
<dbReference type="EMBL" id="JABUOH010000004">
    <property type="protein sequence ID" value="NWN45503.1"/>
    <property type="molecule type" value="Genomic_DNA"/>
</dbReference>
<gene>
    <name evidence="1" type="ORF">HR065_00185</name>
</gene>
<reference evidence="1 2" key="1">
    <citation type="submission" date="2020-06" db="EMBL/GenBank/DDBJ databases">
        <title>Draft genome sequence of Candidatus Phytoplasma pruni (X-disease group, subgroup 16SrIII-B) strain ChTDIII from Argentina.</title>
        <authorList>
            <person name="Fernandez F.D."/>
            <person name="Zuebert C."/>
            <person name="Huettel B."/>
            <person name="Kube M."/>
            <person name="Conci L.R."/>
        </authorList>
    </citation>
    <scope>NUCLEOTIDE SEQUENCE [LARGE SCALE GENOMIC DNA]</scope>
    <source>
        <strain evidence="1 2">ChTDIII</strain>
    </source>
</reference>
<evidence type="ECO:0000313" key="2">
    <source>
        <dbReference type="Proteomes" id="UP000568109"/>
    </source>
</evidence>
<accession>A0A851HI60</accession>
<dbReference type="Proteomes" id="UP000568109">
    <property type="component" value="Unassembled WGS sequence"/>
</dbReference>
<proteinExistence type="predicted"/>
<organism evidence="1 2">
    <name type="scientific">Candidatus Phytoplasma pruni</name>
    <dbReference type="NCBI Taxonomy" id="479893"/>
    <lineage>
        <taxon>Bacteria</taxon>
        <taxon>Bacillati</taxon>
        <taxon>Mycoplasmatota</taxon>
        <taxon>Mollicutes</taxon>
        <taxon>Acholeplasmatales</taxon>
        <taxon>Acholeplasmataceae</taxon>
        <taxon>Candidatus Phytoplasma</taxon>
        <taxon>16SrIII (X-disease group)</taxon>
    </lineage>
</organism>
<evidence type="ECO:0000313" key="1">
    <source>
        <dbReference type="EMBL" id="NWN45503.1"/>
    </source>
</evidence>
<keyword evidence="2" id="KW-1185">Reference proteome</keyword>
<dbReference type="AlphaFoldDB" id="A0A851HI60"/>